<evidence type="ECO:0000313" key="5">
    <source>
        <dbReference type="Proteomes" id="UP000324927"/>
    </source>
</evidence>
<evidence type="ECO:0000259" key="2">
    <source>
        <dbReference type="Pfam" id="PF03972"/>
    </source>
</evidence>
<dbReference type="AlphaFoldDB" id="A0A5A9GHH7"/>
<dbReference type="EMBL" id="VTTN01000014">
    <property type="protein sequence ID" value="KAA0592719.1"/>
    <property type="molecule type" value="Genomic_DNA"/>
</dbReference>
<evidence type="ECO:0000259" key="3">
    <source>
        <dbReference type="Pfam" id="PF19305"/>
    </source>
</evidence>
<dbReference type="InterPro" id="IPR045336">
    <property type="entry name" value="MmgE_PrpD_N"/>
</dbReference>
<evidence type="ECO:0000256" key="1">
    <source>
        <dbReference type="ARBA" id="ARBA00006174"/>
    </source>
</evidence>
<gene>
    <name evidence="4" type="ORF">FZ942_26580</name>
</gene>
<feature type="domain" description="MmgE/PrpD C-terminal" evidence="3">
    <location>
        <begin position="291"/>
        <end position="457"/>
    </location>
</feature>
<dbReference type="InterPro" id="IPR042183">
    <property type="entry name" value="MmgE/PrpD_sf_1"/>
</dbReference>
<dbReference type="InterPro" id="IPR042188">
    <property type="entry name" value="MmgE/PrpD_sf_2"/>
</dbReference>
<dbReference type="SUPFAM" id="SSF103378">
    <property type="entry name" value="2-methylcitrate dehydratase PrpD"/>
    <property type="match status" value="1"/>
</dbReference>
<dbReference type="GO" id="GO:0016829">
    <property type="term" value="F:lyase activity"/>
    <property type="evidence" value="ECO:0007669"/>
    <property type="project" value="InterPro"/>
</dbReference>
<evidence type="ECO:0000313" key="4">
    <source>
        <dbReference type="EMBL" id="KAA0592719.1"/>
    </source>
</evidence>
<dbReference type="Proteomes" id="UP000324927">
    <property type="component" value="Unassembled WGS sequence"/>
</dbReference>
<dbReference type="InterPro" id="IPR005656">
    <property type="entry name" value="MmgE_PrpD"/>
</dbReference>
<name>A0A5A9GHH7_AZOLI</name>
<feature type="domain" description="MmgE/PrpD N-terminal" evidence="2">
    <location>
        <begin position="22"/>
        <end position="269"/>
    </location>
</feature>
<dbReference type="Gene3D" id="3.30.1330.120">
    <property type="entry name" value="2-methylcitrate dehydratase PrpD"/>
    <property type="match status" value="1"/>
</dbReference>
<dbReference type="PANTHER" id="PTHR16943">
    <property type="entry name" value="2-METHYLCITRATE DEHYDRATASE-RELATED"/>
    <property type="match status" value="1"/>
</dbReference>
<comment type="caution">
    <text evidence="4">The sequence shown here is derived from an EMBL/GenBank/DDBJ whole genome shotgun (WGS) entry which is preliminary data.</text>
</comment>
<dbReference type="OrthoDB" id="9795089at2"/>
<accession>A0A5A9GHH7</accession>
<dbReference type="PANTHER" id="PTHR16943:SF8">
    <property type="entry name" value="2-METHYLCITRATE DEHYDRATASE"/>
    <property type="match status" value="1"/>
</dbReference>
<dbReference type="InterPro" id="IPR045337">
    <property type="entry name" value="MmgE_PrpD_C"/>
</dbReference>
<organism evidence="4 5">
    <name type="scientific">Azospirillum lipoferum</name>
    <dbReference type="NCBI Taxonomy" id="193"/>
    <lineage>
        <taxon>Bacteria</taxon>
        <taxon>Pseudomonadati</taxon>
        <taxon>Pseudomonadota</taxon>
        <taxon>Alphaproteobacteria</taxon>
        <taxon>Rhodospirillales</taxon>
        <taxon>Azospirillaceae</taxon>
        <taxon>Azospirillum</taxon>
    </lineage>
</organism>
<keyword evidence="5" id="KW-1185">Reference proteome</keyword>
<comment type="similarity">
    <text evidence="1">Belongs to the PrpD family.</text>
</comment>
<dbReference type="Pfam" id="PF03972">
    <property type="entry name" value="MmgE_PrpD_N"/>
    <property type="match status" value="1"/>
</dbReference>
<dbReference type="InterPro" id="IPR036148">
    <property type="entry name" value="MmgE/PrpD_sf"/>
</dbReference>
<dbReference type="RefSeq" id="WP_149234086.1">
    <property type="nucleotide sequence ID" value="NZ_JALJXJ010000017.1"/>
</dbReference>
<proteinExistence type="inferred from homology"/>
<dbReference type="Gene3D" id="1.10.4100.10">
    <property type="entry name" value="2-methylcitrate dehydratase PrpD"/>
    <property type="match status" value="1"/>
</dbReference>
<protein>
    <submittedName>
        <fullName evidence="4">MmgE/PrpD family protein</fullName>
    </submittedName>
</protein>
<reference evidence="4 5" key="1">
    <citation type="submission" date="2019-08" db="EMBL/GenBank/DDBJ databases">
        <authorList>
            <person name="Grouzdev D."/>
            <person name="Tikhonova E."/>
            <person name="Kravchenko I."/>
        </authorList>
    </citation>
    <scope>NUCLEOTIDE SEQUENCE [LARGE SCALE GENOMIC DNA]</scope>
    <source>
        <strain evidence="4 5">59b</strain>
    </source>
</reference>
<dbReference type="Pfam" id="PF19305">
    <property type="entry name" value="MmgE_PrpD_C"/>
    <property type="match status" value="1"/>
</dbReference>
<sequence length="485" mass="51716">MSSIDEIHTGRATTDPAGPTGRLATWLADLRLEDVPERVRQRAIHLLLDGIGCALVGARLPWSRRAVESLCRLEGCGPAQLIGWNRGAPPPLAALLNSTFIQGFELDDFHPFAPLHSASLVLPALLACAQADGKRGGPVSGAVFLKGAIAGFEVGPRVGLGLHGIEMLSRGWHSGAVFGTHAAAAAAGTLLRLDPAGFEDALGMAGTQSGGLMAAQFEAMCKRMHHGFAARAGLGAAWLAADGYTGIKRVFERDYGGFLAAFGEGHDPDASQVAADLGERWETERIVVKFHAAMGGLHSTIDAVRRTLAERPFRPEDVESIDVWVGKAVYHHGGFPVERPLTSIGAQMSLAYAVAVAVVDGSAMIPQYTAERIESDDLWTLIPKVRMHEDESFQGGPHKKLGCRLRIALTDGSMREVEQGLRFSEAISNDDIVAKFRTLCEPIVPADRCERIVEAVLGLERAEDLSGLFGLLAQETASALGAQDD</sequence>